<feature type="transmembrane region" description="Helical" evidence="13">
    <location>
        <begin position="246"/>
        <end position="268"/>
    </location>
</feature>
<reference evidence="15" key="1">
    <citation type="submission" date="2022-07" db="EMBL/GenBank/DDBJ databases">
        <title>Draft genome sequence of Zalerion maritima ATCC 34329, a (micro)plastics degrading marine fungus.</title>
        <authorList>
            <person name="Paco A."/>
            <person name="Goncalves M.F.M."/>
            <person name="Rocha-Santos T.A.P."/>
            <person name="Alves A."/>
        </authorList>
    </citation>
    <scope>NUCLEOTIDE SEQUENCE</scope>
    <source>
        <strain evidence="15">ATCC 34329</strain>
    </source>
</reference>
<evidence type="ECO:0000256" key="13">
    <source>
        <dbReference type="SAM" id="Phobius"/>
    </source>
</evidence>
<feature type="compositionally biased region" description="Polar residues" evidence="12">
    <location>
        <begin position="118"/>
        <end position="127"/>
    </location>
</feature>
<dbReference type="SUPFAM" id="SSF58038">
    <property type="entry name" value="SNARE fusion complex"/>
    <property type="match status" value="1"/>
</dbReference>
<dbReference type="FunFam" id="1.20.58.90:FF:000004">
    <property type="entry name" value="Syntaxin 10"/>
    <property type="match status" value="1"/>
</dbReference>
<dbReference type="CDD" id="cd21444">
    <property type="entry name" value="SNARE_NTD_Tlg1p-like"/>
    <property type="match status" value="1"/>
</dbReference>
<keyword evidence="4" id="KW-0653">Protein transport</keyword>
<dbReference type="InterPro" id="IPR010989">
    <property type="entry name" value="SNARE"/>
</dbReference>
<comment type="caution">
    <text evidence="15">The sequence shown here is derived from an EMBL/GenBank/DDBJ whole genome shotgun (WGS) entry which is preliminary data.</text>
</comment>
<evidence type="ECO:0000256" key="4">
    <source>
        <dbReference type="ARBA" id="ARBA00022927"/>
    </source>
</evidence>
<dbReference type="SMART" id="SM00397">
    <property type="entry name" value="t_SNARE"/>
    <property type="match status" value="1"/>
</dbReference>
<evidence type="ECO:0000256" key="6">
    <source>
        <dbReference type="ARBA" id="ARBA00023034"/>
    </source>
</evidence>
<comment type="subcellular location">
    <subcellularLocation>
        <location evidence="9">Golgi apparatus</location>
        <location evidence="9">trans-Golgi network membrane</location>
        <topology evidence="9">Single-pass type IV membrane protein</topology>
    </subcellularLocation>
</comment>
<evidence type="ECO:0000256" key="2">
    <source>
        <dbReference type="ARBA" id="ARBA00022448"/>
    </source>
</evidence>
<accession>A0AAD5WU46</accession>
<evidence type="ECO:0000256" key="11">
    <source>
        <dbReference type="SAM" id="Coils"/>
    </source>
</evidence>
<dbReference type="InterPro" id="IPR000727">
    <property type="entry name" value="T_SNARE_dom"/>
</dbReference>
<dbReference type="GO" id="GO:0016020">
    <property type="term" value="C:membrane"/>
    <property type="evidence" value="ECO:0007669"/>
    <property type="project" value="InterPro"/>
</dbReference>
<protein>
    <recommendedName>
        <fullName evidence="10">t-SNARE affecting a late Golgi compartment protein 1</fullName>
    </recommendedName>
</protein>
<dbReference type="Proteomes" id="UP001201980">
    <property type="component" value="Unassembled WGS sequence"/>
</dbReference>
<comment type="similarity">
    <text evidence="1">Belongs to the syntaxin family.</text>
</comment>
<evidence type="ECO:0000256" key="12">
    <source>
        <dbReference type="SAM" id="MobiDB-lite"/>
    </source>
</evidence>
<keyword evidence="8 13" id="KW-0472">Membrane</keyword>
<keyword evidence="16" id="KW-1185">Reference proteome</keyword>
<dbReference type="GO" id="GO:0015031">
    <property type="term" value="P:protein transport"/>
    <property type="evidence" value="ECO:0007669"/>
    <property type="project" value="UniProtKB-KW"/>
</dbReference>
<evidence type="ECO:0000313" key="15">
    <source>
        <dbReference type="EMBL" id="KAJ2905284.1"/>
    </source>
</evidence>
<evidence type="ECO:0000313" key="16">
    <source>
        <dbReference type="Proteomes" id="UP001201980"/>
    </source>
</evidence>
<keyword evidence="6" id="KW-0333">Golgi apparatus</keyword>
<organism evidence="15 16">
    <name type="scientific">Zalerion maritima</name>
    <dbReference type="NCBI Taxonomy" id="339359"/>
    <lineage>
        <taxon>Eukaryota</taxon>
        <taxon>Fungi</taxon>
        <taxon>Dikarya</taxon>
        <taxon>Ascomycota</taxon>
        <taxon>Pezizomycotina</taxon>
        <taxon>Sordariomycetes</taxon>
        <taxon>Lulworthiomycetidae</taxon>
        <taxon>Lulworthiales</taxon>
        <taxon>Lulworthiaceae</taxon>
        <taxon>Zalerion</taxon>
    </lineage>
</organism>
<dbReference type="Gene3D" id="1.20.5.110">
    <property type="match status" value="1"/>
</dbReference>
<feature type="region of interest" description="Disordered" evidence="12">
    <location>
        <begin position="97"/>
        <end position="165"/>
    </location>
</feature>
<keyword evidence="7 11" id="KW-0175">Coiled coil</keyword>
<sequence>MMAPGDEDPFLQVQQDVQTQLQTTRGLFSSYLRIRNLSKSSTSPELQSARADLDVALEDLREDVSDLSDAVKAAEREPSAFGLDGVEVSRRRRHVTEAAGEVEDMVEELSRENPAGAASSSGQQQPNPFRGVGGSGGARRHNNGDLPDPSAFAMDSPTRGSDSDDDYAAQFEQQTQAQMMRDQDEQLGEVYVTVGNLRNMADDMGRELHEQTEMLGETDRLTERVGERLQTGMDKMKHVIRKNEDSLSSCCIAVLITVLIILLVLLLIL</sequence>
<dbReference type="GO" id="GO:0048193">
    <property type="term" value="P:Golgi vesicle transport"/>
    <property type="evidence" value="ECO:0007669"/>
    <property type="project" value="InterPro"/>
</dbReference>
<dbReference type="PANTHER" id="PTHR12791">
    <property type="entry name" value="GOLGI SNARE BET1-RELATED"/>
    <property type="match status" value="1"/>
</dbReference>
<feature type="domain" description="T-SNARE coiled-coil homology" evidence="14">
    <location>
        <begin position="177"/>
        <end position="239"/>
    </location>
</feature>
<gene>
    <name evidence="15" type="ORF">MKZ38_005797</name>
</gene>
<evidence type="ECO:0000256" key="9">
    <source>
        <dbReference type="ARBA" id="ARBA00037801"/>
    </source>
</evidence>
<evidence type="ECO:0000256" key="7">
    <source>
        <dbReference type="ARBA" id="ARBA00023054"/>
    </source>
</evidence>
<evidence type="ECO:0000259" key="14">
    <source>
        <dbReference type="PROSITE" id="PS50192"/>
    </source>
</evidence>
<dbReference type="FunFam" id="1.20.5.110:FF:000006">
    <property type="entry name" value="Syntaxin 6"/>
    <property type="match status" value="1"/>
</dbReference>
<dbReference type="EMBL" id="JAKWBI020000034">
    <property type="protein sequence ID" value="KAJ2905284.1"/>
    <property type="molecule type" value="Genomic_DNA"/>
</dbReference>
<proteinExistence type="inferred from homology"/>
<feature type="coiled-coil region" evidence="11">
    <location>
        <begin position="50"/>
        <end position="77"/>
    </location>
</feature>
<dbReference type="CDD" id="cd15851">
    <property type="entry name" value="SNARE_Syntaxin6"/>
    <property type="match status" value="1"/>
</dbReference>
<keyword evidence="2" id="KW-0813">Transport</keyword>
<dbReference type="InterPro" id="IPR048036">
    <property type="entry name" value="Tlg1p-like_N"/>
</dbReference>
<dbReference type="InterPro" id="IPR015260">
    <property type="entry name" value="Syntaxin-6/10/61_N"/>
</dbReference>
<dbReference type="GO" id="GO:0005794">
    <property type="term" value="C:Golgi apparatus"/>
    <property type="evidence" value="ECO:0007669"/>
    <property type="project" value="UniProtKB-SubCell"/>
</dbReference>
<dbReference type="AlphaFoldDB" id="A0AAD5WU46"/>
<name>A0AAD5WU46_9PEZI</name>
<evidence type="ECO:0000256" key="1">
    <source>
        <dbReference type="ARBA" id="ARBA00009063"/>
    </source>
</evidence>
<evidence type="ECO:0000256" key="10">
    <source>
        <dbReference type="ARBA" id="ARBA00073343"/>
    </source>
</evidence>
<dbReference type="Gene3D" id="1.20.58.90">
    <property type="match status" value="1"/>
</dbReference>
<evidence type="ECO:0000256" key="8">
    <source>
        <dbReference type="ARBA" id="ARBA00023136"/>
    </source>
</evidence>
<evidence type="ECO:0000256" key="5">
    <source>
        <dbReference type="ARBA" id="ARBA00022989"/>
    </source>
</evidence>
<keyword evidence="5 13" id="KW-1133">Transmembrane helix</keyword>
<dbReference type="PROSITE" id="PS50192">
    <property type="entry name" value="T_SNARE"/>
    <property type="match status" value="1"/>
</dbReference>
<keyword evidence="3 13" id="KW-0812">Transmembrane</keyword>
<dbReference type="Pfam" id="PF09177">
    <property type="entry name" value="STX6_10_61_N"/>
    <property type="match status" value="1"/>
</dbReference>
<dbReference type="SUPFAM" id="SSF47661">
    <property type="entry name" value="t-snare proteins"/>
    <property type="match status" value="1"/>
</dbReference>
<evidence type="ECO:0000256" key="3">
    <source>
        <dbReference type="ARBA" id="ARBA00022692"/>
    </source>
</evidence>